<gene>
    <name evidence="3" type="ORF">GPECTOR_25g368</name>
</gene>
<evidence type="ECO:0000256" key="2">
    <source>
        <dbReference type="SAM" id="Phobius"/>
    </source>
</evidence>
<feature type="compositionally biased region" description="Basic and acidic residues" evidence="1">
    <location>
        <begin position="1694"/>
        <end position="1712"/>
    </location>
</feature>
<evidence type="ECO:0008006" key="5">
    <source>
        <dbReference type="Google" id="ProtNLM"/>
    </source>
</evidence>
<feature type="transmembrane region" description="Helical" evidence="2">
    <location>
        <begin position="1502"/>
        <end position="1523"/>
    </location>
</feature>
<feature type="transmembrane region" description="Helical" evidence="2">
    <location>
        <begin position="1789"/>
        <end position="1814"/>
    </location>
</feature>
<feature type="transmembrane region" description="Helical" evidence="2">
    <location>
        <begin position="1470"/>
        <end position="1490"/>
    </location>
</feature>
<dbReference type="Proteomes" id="UP000075714">
    <property type="component" value="Unassembled WGS sequence"/>
</dbReference>
<feature type="compositionally biased region" description="Pro residues" evidence="1">
    <location>
        <begin position="313"/>
        <end position="322"/>
    </location>
</feature>
<protein>
    <recommendedName>
        <fullName evidence="5">TRP C-terminal domain-containing protein</fullName>
    </recommendedName>
</protein>
<accession>A0A150GG43</accession>
<dbReference type="InterPro" id="IPR006626">
    <property type="entry name" value="PbH1"/>
</dbReference>
<feature type="region of interest" description="Disordered" evidence="1">
    <location>
        <begin position="1672"/>
        <end position="1712"/>
    </location>
</feature>
<dbReference type="PANTHER" id="PTHR19862">
    <property type="entry name" value="WD REPEAT-CONTAINING PROTEIN 48"/>
    <property type="match status" value="1"/>
</dbReference>
<dbReference type="GO" id="GO:0043130">
    <property type="term" value="F:ubiquitin binding"/>
    <property type="evidence" value="ECO:0007669"/>
    <property type="project" value="TreeGrafter"/>
</dbReference>
<feature type="region of interest" description="Disordered" evidence="1">
    <location>
        <begin position="276"/>
        <end position="322"/>
    </location>
</feature>
<feature type="compositionally biased region" description="Gly residues" evidence="1">
    <location>
        <begin position="492"/>
        <end position="504"/>
    </location>
</feature>
<evidence type="ECO:0000313" key="3">
    <source>
        <dbReference type="EMBL" id="KXZ48784.1"/>
    </source>
</evidence>
<comment type="caution">
    <text evidence="3">The sequence shown here is derived from an EMBL/GenBank/DDBJ whole genome shotgun (WGS) entry which is preliminary data.</text>
</comment>
<dbReference type="GO" id="GO:0000724">
    <property type="term" value="P:double-strand break repair via homologous recombination"/>
    <property type="evidence" value="ECO:0007669"/>
    <property type="project" value="TreeGrafter"/>
</dbReference>
<feature type="region of interest" description="Disordered" evidence="1">
    <location>
        <begin position="480"/>
        <end position="504"/>
    </location>
</feature>
<name>A0A150GG43_GONPE</name>
<feature type="compositionally biased region" description="Acidic residues" evidence="1">
    <location>
        <begin position="1676"/>
        <end position="1693"/>
    </location>
</feature>
<dbReference type="InterPro" id="IPR051246">
    <property type="entry name" value="WDR48"/>
</dbReference>
<dbReference type="EMBL" id="LSYV01000026">
    <property type="protein sequence ID" value="KXZ48784.1"/>
    <property type="molecule type" value="Genomic_DNA"/>
</dbReference>
<feature type="region of interest" description="Disordered" evidence="1">
    <location>
        <begin position="1983"/>
        <end position="2027"/>
    </location>
</feature>
<keyword evidence="2" id="KW-0472">Membrane</keyword>
<reference evidence="4" key="1">
    <citation type="journal article" date="2016" name="Nat. Commun.">
        <title>The Gonium pectorale genome demonstrates co-option of cell cycle regulation during the evolution of multicellularity.</title>
        <authorList>
            <person name="Hanschen E.R."/>
            <person name="Marriage T.N."/>
            <person name="Ferris P.J."/>
            <person name="Hamaji T."/>
            <person name="Toyoda A."/>
            <person name="Fujiyama A."/>
            <person name="Neme R."/>
            <person name="Noguchi H."/>
            <person name="Minakuchi Y."/>
            <person name="Suzuki M."/>
            <person name="Kawai-Toyooka H."/>
            <person name="Smith D.R."/>
            <person name="Sparks H."/>
            <person name="Anderson J."/>
            <person name="Bakaric R."/>
            <person name="Luria V."/>
            <person name="Karger A."/>
            <person name="Kirschner M.W."/>
            <person name="Durand P.M."/>
            <person name="Michod R.E."/>
            <person name="Nozaki H."/>
            <person name="Olson B.J."/>
        </authorList>
    </citation>
    <scope>NUCLEOTIDE SEQUENCE [LARGE SCALE GENOMIC DNA]</scope>
    <source>
        <strain evidence="4">NIES-2863</strain>
    </source>
</reference>
<feature type="transmembrane region" description="Helical" evidence="2">
    <location>
        <begin position="1896"/>
        <end position="1919"/>
    </location>
</feature>
<sequence length="2027" mass="209962">MSSSICFLEEPSDLVYRVVYEYEDGARSCPSDLQVPLGSTSSNCHVYLELRFESRPLPRRRRILLQRTGVVSNTFPPVAPPWSLGLWVDALSVEDVPERRVLHLADGSVAHKSYFDVKNGAFVTPGPPVIGWRWKHGSLGTTDGYMPSIFPELTATSNGNGINATYQLTYQLTDGFYSFPAPTRFAVLHVTSSPPLLLYLQLGSSVHPANMTAILLQRVEGDAVWTVARLAADSPEVLSGQRHLVFRDVTSRETWAVEARPPEARERTLFVIDPSASMGPMGIPDSEPASTPPLEGRTDPPSAPADLGFGPPAELPAPTAPTSPPAPLLPVACRLLLIGFGAGSIAWSAPQPDSGGGLPQPAGLTLRTASLSCWSGNADDGGSGSGNVPVRVAAGGLLAPLLEASGVELVSVEDRRYLGKGSFATNDKKLIQHWGVSFLGVRHLTLVDSVVEEVPLSPYGALVECRSCGEVALRNVTVRHLSPPAPPATAPGSGGGDGDGGGGSGRNAHYWRGAIALHNVTSAELDGFTCAHVTGAFNWACVLLDVQEVAGHDAARLVVSRSVMSHNSATSPPHGVWDSVVISRSNISHNTAAAGHGGAMHFGEGNVGELRLAERTAIDHNKASMGVLDGGSSLSYNTAAGRGGALLCNNFLARLTLLAGSAADGNTAGADGGFGMWDESLMPWFLFGTDSNSTDERYELSARNGTTILVAGNSSISGNTAAGGDGGAISAYRILALHVTDGGRVDGNVANSGGSVLSVATLLYANISGRGSSMSGNRAAVGSAALAVSDYLVHELRVQDGGRADSNWAAVAPALLSCPAAGGIVVRDGGSVSYNTAEAPADGQGGGAVRVTHADSVLIAEGGTFSHNTVRGASGGALFVVERLQHLTITGRGSAAAGNAAPGGHGGFLAAGSLGVLDVSDGGALTSNTARDNGGAVAATASIQAITIRGAGTSVSGNIAQVGGAISVPQDIEGDVFVQDGASVEANLATARTGGFLSVGRVVQGTVRVAGGSRVCRCAAALSGGAVFIQESVFGGVVVSDNATMCHNRAEGGPGGAVYSGFSIDSVLVARGGALEGNTAAAGPGGAVGAAGLISSVSLVDGGRVTGNTASGNAAPPLPAPSSCASVDPQLSRACALLSMLAPCTPDDDGAEVATVTAAATGPRVGALIDVAPTHMRLEAFPEQLRPGTAFSISVRLYNGLNQPIQRDTLPFTVTLSMAPVERPASLDSRSSNATLPPPNGTAAPRPWRDASVAYLDPGSAAGGSLSVPVVGALATWPFLTVRGWPGRYVVAFAAASAADPGLYQIEPLRVEVDLGRCQPGEALDLTWTQLPGSQPSWLSCSRCSRGRFTLWRDQRPSLWEFDQEDYMAAIRNASVAAAEAEATCLPCPDRSSCLGGAVLVPVSGAWHSAPDSALFHRCPREEACGRGAGGDAWVAVLGVSPAVLQLYPPPASTISLPPISLPPISLPSISLPPISLAIISLPTISLPTIRATSGDTSRCPVLGLNAALAVLTFLGGVALVLYTSYTNLQDSYAAAEEGKGGEEPASEFLKVAILHAQFYVIITRLPVAYPDVINRLQAFVGAATGAESTVAFAYSCFLPGLDSGGQARVQQLGALLVPAAVVAASVALWGTSRAAAAAAAVAAAMAAAADGDGEVQLPAGFEDLDEKLRDGMAEEEKEEEEEEEEGEEEREQEEEHQAEVEQEDTGGKKRGSVDESVVIHKQLGFVFVVALSILYPGWAQAALSVFSCYHIDDGHSGPFPDRQQATWRYGYWVRDMAQECYSGTHLALYMPVGVAAVALVCLMPPLTSFVLLYRHRNELGDPAVRQRYGFLYLRYKPRFYWWESVLMLEELVLVAVEVFGRALAVVSHQILLMLAVFIVLSLVNMACAPTKSRLIGLLEFLSLGVLSLTVTCSLYFVVGEPLSPEVAGSVGVLILLINVGLLAVFLAFLLKRSWRTVARTASSLQRKLSSWGFAGTIRRSGVRRSGNGGGGGGGDPEVAAAPADATIHRKKARPPSSDTQAATGGR</sequence>
<feature type="transmembrane region" description="Helical" evidence="2">
    <location>
        <begin position="1863"/>
        <end position="1884"/>
    </location>
</feature>
<dbReference type="OrthoDB" id="548667at2759"/>
<dbReference type="PANTHER" id="PTHR19862:SF14">
    <property type="entry name" value="WD REPEAT-CONTAINING PROTEIN 48"/>
    <property type="match status" value="1"/>
</dbReference>
<feature type="region of interest" description="Disordered" evidence="1">
    <location>
        <begin position="1223"/>
        <end position="1246"/>
    </location>
</feature>
<evidence type="ECO:0000313" key="4">
    <source>
        <dbReference type="Proteomes" id="UP000075714"/>
    </source>
</evidence>
<keyword evidence="2" id="KW-1133">Transmembrane helix</keyword>
<organism evidence="3 4">
    <name type="scientific">Gonium pectorale</name>
    <name type="common">Green alga</name>
    <dbReference type="NCBI Taxonomy" id="33097"/>
    <lineage>
        <taxon>Eukaryota</taxon>
        <taxon>Viridiplantae</taxon>
        <taxon>Chlorophyta</taxon>
        <taxon>core chlorophytes</taxon>
        <taxon>Chlorophyceae</taxon>
        <taxon>CS clade</taxon>
        <taxon>Chlamydomonadales</taxon>
        <taxon>Volvocaceae</taxon>
        <taxon>Gonium</taxon>
    </lineage>
</organism>
<feature type="transmembrane region" description="Helical" evidence="2">
    <location>
        <begin position="1931"/>
        <end position="1951"/>
    </location>
</feature>
<feature type="compositionally biased region" description="Gly residues" evidence="1">
    <location>
        <begin position="1987"/>
        <end position="1996"/>
    </location>
</feature>
<feature type="transmembrane region" description="Helical" evidence="2">
    <location>
        <begin position="1840"/>
        <end position="1857"/>
    </location>
</feature>
<feature type="compositionally biased region" description="Polar residues" evidence="1">
    <location>
        <begin position="2017"/>
        <end position="2027"/>
    </location>
</feature>
<dbReference type="SMART" id="SM00710">
    <property type="entry name" value="PbH1"/>
    <property type="match status" value="9"/>
</dbReference>
<keyword evidence="4" id="KW-1185">Reference proteome</keyword>
<proteinExistence type="predicted"/>
<evidence type="ECO:0000256" key="1">
    <source>
        <dbReference type="SAM" id="MobiDB-lite"/>
    </source>
</evidence>
<keyword evidence="2" id="KW-0812">Transmembrane</keyword>